<comment type="caution">
    <text evidence="8">The sequence shown here is derived from an EMBL/GenBank/DDBJ whole genome shotgun (WGS) entry which is preliminary data.</text>
</comment>
<feature type="compositionally biased region" description="Basic residues" evidence="5">
    <location>
        <begin position="1276"/>
        <end position="1302"/>
    </location>
</feature>
<feature type="signal peptide" evidence="6">
    <location>
        <begin position="1"/>
        <end position="28"/>
    </location>
</feature>
<feature type="region of interest" description="Disordered" evidence="5">
    <location>
        <begin position="1263"/>
        <end position="1317"/>
    </location>
</feature>
<feature type="domain" description="F5/8 type C" evidence="7">
    <location>
        <begin position="1748"/>
        <end position="1896"/>
    </location>
</feature>
<sequence>MRLCCWAGPRCFVPFLVLLAVLPHLTACQDSTKERHYYVAAVQIDWNYSGNGSLGTNFTYKKVVFREYEKDFKQPKAHPTWLGLLGPTLRGQEGETIVVTFKNMADRDFSIHPHGIAYGKKSEGAQYFDNTSLKEKEDDVVRPGCEHTYYWEVTSEVAPQKHDPACLTYTYVSHLNVVQDYNSGLIGTLLICKPGSLNELGMQVHFPQEYVFLFGVFDEKESWFTPAGDSAINHVMHTINGYAAGSLPDVKICAHCTVSLHMLGMSSEQEVFSVHMNGQVLQHRGHKASTVGLISGSATTATMRAIHPGSWLLSSQTNKHMEASMHGFVDVVICKGFDAPRRMLTLEQQRHSKVWTYYIAAEEIMWNYAPKMPKYIDEDFKVNYLDQGNHRIGRTYKKAVYTQYTDDTFTVRSEDKQRKAEVGILGPVIRAQIRDVIKVVFKNKASKPFSIYPHGLTIEKSQEGATYPEGGNQTHAVQPGQTHSYKWKVVDEDEPLDIDARCLTYLYHSAVDTPRDIASGLIGPLLICKSQSLNVRNVQLKADKEQHAMFTVFDENISWYLDDNIQSNCDEKTVNKANPDFYKSNVMHSEFQYHLYLTSVSLCVQFYFGWEIQIQLSFFLVTAINGYVFESGEILGFCNLEVATWHVSSVGAQDYIQSATFYGHPFELNDRTEDILGLYPMTGETIFMNMDNIGVWLLASLNSHGSTKGMRVKFRDVECYRDYEYEYNDDIFDVWDPLTQEELEKEIKDKKEDEERNNNKVDIDIDIYTENYIDELGLRSLKNQNTDSDVELIDFSFLDDDVADGSVPVLDTHSGIQSTATKMDLAIRNITKEPDSIPLNQNEMMSSGQEVNKTNLTVNNMLKSENATWSQNSSASTEDKNILMKSEDTDRLTKIVEEYDTIVLQMDEWMDDNITNHSTPTNLLPLYNTSIPKTANATHNNAIVPLMPGVSNINMTLATNVSYISKAEKINSTQTIGNKSSEHLIQTEDIHYVVSEGPTSNSTDEIVDNPGSALNKEPEISGQRWPFWDSTNANVLPEITAASINLVFHIVTQLTKDILPNVSEEAISKEVHNQTRITVEMEVEGIMNITKMNNLLNTMTETENGNQTYFFGNETTAANSIHDGLKFENYTENVTETLTSHNATVNTSMSNSAEHMSSNHSKSVTTLLDQFNLSSSVKSFLNETSVSGTLAPSSNLLPETSSAELRDSVSSEEIVIYLKNHSSYAIRTSHSDPQGHNWTYDGTHKIVPVEIPDEIVKYLGKDAPLPKAQTTSTPTKKPKTKKVNLRQHPKKGQGMKTKKRKEYKPQPRSGLPLPPLGFKPRGFGPRGFRPSGPQMQPASSKDDLINMPVVIGVPRPDFSDYQLYFPGQDPDPTLMPDDVERDEYEYVSFKDPYGSTEDLKSFSVDDVTKYHLENVGKNVKTYFISAEEVEWDYAGYGQRRQEKSLLNRETKFTKVVFREYPDSTFSNPNMRGEMEEHLGILGPLIKAEVGQTIMVVFMNKASHPYSLHPNGVSYTKRTEGLSYEDESKYWYKYDNEVKPNTTFTYLWEVPERVGPMPGESYCRTWAYYSGVNPEKDIHSGLIGPLLVCRKDTLNTTLVNLREFALLFMTFDESHSWYYEKNFERMRGTSRAGRRKLDPNLKEKLKFHSINGIIHSLKGLRMYTKQLARWHLINMGSPKDIHTVHFHGQTFTYMATNSYRQAVYPLLPGGFATLEMWPSKPGLWQLDTEVGAIQHKGMQTLFLVLDNECDHPLGLESGSVKDSQITSKNSRGYWEPHLARLNNLGKYNAWSTDKDKSWIQVDFMRPVVISQVATQGAKQMFQSQYVVNYTISYSTDRRKWTFFKGDSPSLRKSFPGNKDASGVAKNTLFPPLIGRFIRFHPSHWYNRATVRMELYGCELDGCSVPLGMEDGTINDHQITASSTASSWFAGPWKPSLARLNLQGAVNAWQAMHENMNQWLQIELTQVKKITGIITQGAKSLGTEMYVSSYSLQYSDDGTHWTQYSDDEDYMSKTFIGNIDNNGPVKNYIYPPIFSRFIRIIPLHWQSTITMRIELLGSTFVDEEDLNDVLCEFDAVMEDFTSPVEKRHFRYDEHLKTMKRRSSASVSDSGSSDSEKMRLCCWAGPRCFVPFLVLLAVLPYLTACQDSTKERHYYVAAVQIDWNYSGNGSLGTNFTYKKVVFREYEKDFKQPKAHPTWLGLLGPTLRGQEGETIVVTFKNMADRDFSIHPHGIAYGKKSEGAQYFDNTSLKEKEDDVVRPGCEHTYYWEVTSEVAPQKHDPACLTYTYVSHLNVVQDYNSGLIGTLLICKPGSLNELGVQVHFPQEYVFLFGVFDEKESWFTPAGDSAINHVMHTINGYAAGSLPDVKICAHCTVSLHMIGMSSEQEVFSVHMNGQVLQHRGHKASTVGLISGSATTATMRAIHPGSWLLSSQTNKHMEAGMHGFVDVVICKGFDAPRRMLTLEQQRHSKVWTYYIAAEEIMWNYAPKMPKYIDEDFKVNYLDQGNDRIGRTYKKAVYTQYTDDTFTVRSEDKQRKAEVGILGPVIRAQIRDVIKVVFKNKASKPYSIYPHGLTIEKSQEGATYPEGGNQTHAVQPGQTHSYKWKVVDEDEPLDIDARCLTYLYHSAVDTLRDIASGLIGPLLICKSQSLNVRNVQLKADKEQHAMFTVFDENISWYLDDNIQSNCDEKTVNKANPDFYKSNVMHSEFLYHLYLPSVSLCVQFYFGWEIQIQLSFFLVTAINGYVFESGEILGFCNLEVATWHVSSVGAQDYIQSATFYGHPFELNDRTEDILGLYPMTGETIFMNMDNIGQFWPAMTL</sequence>
<evidence type="ECO:0000256" key="2">
    <source>
        <dbReference type="ARBA" id="ARBA00022723"/>
    </source>
</evidence>
<dbReference type="Pfam" id="PF15151">
    <property type="entry name" value="RGCC"/>
    <property type="match status" value="1"/>
</dbReference>
<dbReference type="PROSITE" id="PS00079">
    <property type="entry name" value="MULTICOPPER_OXIDASE1"/>
    <property type="match status" value="1"/>
</dbReference>
<keyword evidence="6" id="KW-0732">Signal</keyword>
<dbReference type="Gene3D" id="2.60.120.260">
    <property type="entry name" value="Galactose-binding domain-like"/>
    <property type="match status" value="2"/>
</dbReference>
<organism evidence="8 9">
    <name type="scientific">Merluccius polli</name>
    <name type="common">Benguela hake</name>
    <name type="synonym">Merluccius cadenati</name>
    <dbReference type="NCBI Taxonomy" id="89951"/>
    <lineage>
        <taxon>Eukaryota</taxon>
        <taxon>Metazoa</taxon>
        <taxon>Chordata</taxon>
        <taxon>Craniata</taxon>
        <taxon>Vertebrata</taxon>
        <taxon>Euteleostomi</taxon>
        <taxon>Actinopterygii</taxon>
        <taxon>Neopterygii</taxon>
        <taxon>Teleostei</taxon>
        <taxon>Neoteleostei</taxon>
        <taxon>Acanthomorphata</taxon>
        <taxon>Zeiogadaria</taxon>
        <taxon>Gadariae</taxon>
        <taxon>Gadiformes</taxon>
        <taxon>Gadoidei</taxon>
        <taxon>Merlucciidae</taxon>
        <taxon>Merluccius</taxon>
    </lineage>
</organism>
<dbReference type="FunFam" id="2.60.120.260:FF:000002">
    <property type="entry name" value="Coagulation factor VIII"/>
    <property type="match status" value="2"/>
</dbReference>
<evidence type="ECO:0000256" key="4">
    <source>
        <dbReference type="ARBA" id="ARBA00023157"/>
    </source>
</evidence>
<evidence type="ECO:0000256" key="6">
    <source>
        <dbReference type="SAM" id="SignalP"/>
    </source>
</evidence>
<evidence type="ECO:0000256" key="1">
    <source>
        <dbReference type="ARBA" id="ARBA00010609"/>
    </source>
</evidence>
<keyword evidence="3" id="KW-0106">Calcium</keyword>
<dbReference type="InterPro" id="IPR029252">
    <property type="entry name" value="RGCC"/>
</dbReference>
<dbReference type="InterPro" id="IPR033138">
    <property type="entry name" value="Cu_oxidase_CS"/>
</dbReference>
<dbReference type="Pfam" id="PF00754">
    <property type="entry name" value="F5_F8_type_C"/>
    <property type="match status" value="2"/>
</dbReference>
<dbReference type="InterPro" id="IPR050633">
    <property type="entry name" value="Neuropilin_MCO_CoagFactor"/>
</dbReference>
<evidence type="ECO:0000313" key="9">
    <source>
        <dbReference type="Proteomes" id="UP001174136"/>
    </source>
</evidence>
<keyword evidence="9" id="KW-1185">Reference proteome</keyword>
<name>A0AA47NRB0_MERPO</name>
<evidence type="ECO:0000259" key="7">
    <source>
        <dbReference type="PROSITE" id="PS50022"/>
    </source>
</evidence>
<comment type="similarity">
    <text evidence="1">Belongs to the multicopper oxidase family.</text>
</comment>
<dbReference type="SUPFAM" id="SSF49503">
    <property type="entry name" value="Cupredoxins"/>
    <property type="match status" value="11"/>
</dbReference>
<dbReference type="GO" id="GO:0005576">
    <property type="term" value="C:extracellular region"/>
    <property type="evidence" value="ECO:0007669"/>
    <property type="project" value="UniProtKB-ARBA"/>
</dbReference>
<evidence type="ECO:0000256" key="3">
    <source>
        <dbReference type="ARBA" id="ARBA00022837"/>
    </source>
</evidence>
<feature type="chain" id="PRO_5041255538" evidence="6">
    <location>
        <begin position="29"/>
        <end position="2816"/>
    </location>
</feature>
<accession>A0AA47NRB0</accession>
<keyword evidence="4" id="KW-1015">Disulfide bond</keyword>
<dbReference type="SMART" id="SM00231">
    <property type="entry name" value="FA58C"/>
    <property type="match status" value="2"/>
</dbReference>
<dbReference type="GO" id="GO:0005886">
    <property type="term" value="C:plasma membrane"/>
    <property type="evidence" value="ECO:0007669"/>
    <property type="project" value="TreeGrafter"/>
</dbReference>
<dbReference type="PROSITE" id="PS50022">
    <property type="entry name" value="FA58C_3"/>
    <property type="match status" value="2"/>
</dbReference>
<gene>
    <name evidence="8" type="primary">F5_2</name>
    <name evidence="8" type="ORF">N1851_028688</name>
</gene>
<dbReference type="InterPro" id="IPR011707">
    <property type="entry name" value="Cu-oxidase-like_N"/>
</dbReference>
<dbReference type="PANTHER" id="PTHR46806">
    <property type="entry name" value="F5/8 TYPE C DOMAIN-CONTAINING PROTEIN"/>
    <property type="match status" value="1"/>
</dbReference>
<dbReference type="FunFam" id="2.60.40.420:FF:000028">
    <property type="entry name" value="Ceruloplasmin"/>
    <property type="match status" value="5"/>
</dbReference>
<protein>
    <submittedName>
        <fullName evidence="8">Coagulation factor V</fullName>
    </submittedName>
</protein>
<dbReference type="Pfam" id="PF07732">
    <property type="entry name" value="Cu-oxidase_3"/>
    <property type="match status" value="4"/>
</dbReference>
<dbReference type="GO" id="GO:0051726">
    <property type="term" value="P:regulation of cell cycle"/>
    <property type="evidence" value="ECO:0007669"/>
    <property type="project" value="InterPro"/>
</dbReference>
<dbReference type="InterPro" id="IPR008972">
    <property type="entry name" value="Cupredoxin"/>
</dbReference>
<dbReference type="PROSITE" id="PS01285">
    <property type="entry name" value="FA58C_1"/>
    <property type="match status" value="2"/>
</dbReference>
<dbReference type="Gene3D" id="2.60.40.420">
    <property type="entry name" value="Cupredoxins - blue copper proteins"/>
    <property type="match status" value="8"/>
</dbReference>
<dbReference type="GO" id="GO:0005507">
    <property type="term" value="F:copper ion binding"/>
    <property type="evidence" value="ECO:0007669"/>
    <property type="project" value="InterPro"/>
</dbReference>
<dbReference type="PANTHER" id="PTHR46806:SF10">
    <property type="entry name" value="COAGULATION FACTOR V"/>
    <property type="match status" value="1"/>
</dbReference>
<dbReference type="Proteomes" id="UP001174136">
    <property type="component" value="Unassembled WGS sequence"/>
</dbReference>
<proteinExistence type="inferred from homology"/>
<dbReference type="InterPro" id="IPR008979">
    <property type="entry name" value="Galactose-bd-like_sf"/>
</dbReference>
<evidence type="ECO:0000313" key="8">
    <source>
        <dbReference type="EMBL" id="KAK0135451.1"/>
    </source>
</evidence>
<dbReference type="SUPFAM" id="SSF49785">
    <property type="entry name" value="Galactose-binding domain-like"/>
    <property type="match status" value="2"/>
</dbReference>
<reference evidence="8" key="1">
    <citation type="journal article" date="2023" name="Front. Mar. Sci.">
        <title>A new Merluccius polli reference genome to investigate the effects of global change in West African waters.</title>
        <authorList>
            <person name="Mateo J.L."/>
            <person name="Blanco-Fernandez C."/>
            <person name="Garcia-Vazquez E."/>
            <person name="Machado-Schiaffino G."/>
        </authorList>
    </citation>
    <scope>NUCLEOTIDE SEQUENCE</scope>
    <source>
        <strain evidence="8">C29</strain>
        <tissue evidence="8">Fin</tissue>
    </source>
</reference>
<dbReference type="GO" id="GO:0038023">
    <property type="term" value="F:signaling receptor activity"/>
    <property type="evidence" value="ECO:0007669"/>
    <property type="project" value="TreeGrafter"/>
</dbReference>
<evidence type="ECO:0000256" key="5">
    <source>
        <dbReference type="SAM" id="MobiDB-lite"/>
    </source>
</evidence>
<keyword evidence="2" id="KW-0479">Metal-binding</keyword>
<feature type="domain" description="F5/8 type C" evidence="7">
    <location>
        <begin position="1901"/>
        <end position="2056"/>
    </location>
</feature>
<dbReference type="InterPro" id="IPR000421">
    <property type="entry name" value="FA58C"/>
</dbReference>
<dbReference type="CDD" id="cd00057">
    <property type="entry name" value="FA58C"/>
    <property type="match status" value="2"/>
</dbReference>
<dbReference type="EMBL" id="JAOPHQ010005425">
    <property type="protein sequence ID" value="KAK0135451.1"/>
    <property type="molecule type" value="Genomic_DNA"/>
</dbReference>